<dbReference type="EMBL" id="JAUEPR010000003">
    <property type="protein sequence ID" value="KAK0487054.1"/>
    <property type="molecule type" value="Genomic_DNA"/>
</dbReference>
<dbReference type="AlphaFoldDB" id="A0AA39PNZ9"/>
<accession>A0AA39PNZ9</accession>
<reference evidence="1" key="1">
    <citation type="submission" date="2023-06" db="EMBL/GenBank/DDBJ databases">
        <authorList>
            <consortium name="Lawrence Berkeley National Laboratory"/>
            <person name="Ahrendt S."/>
            <person name="Sahu N."/>
            <person name="Indic B."/>
            <person name="Wong-Bajracharya J."/>
            <person name="Merenyi Z."/>
            <person name="Ke H.-M."/>
            <person name="Monk M."/>
            <person name="Kocsube S."/>
            <person name="Drula E."/>
            <person name="Lipzen A."/>
            <person name="Balint B."/>
            <person name="Henrissat B."/>
            <person name="Andreopoulos B."/>
            <person name="Martin F.M."/>
            <person name="Harder C.B."/>
            <person name="Rigling D."/>
            <person name="Ford K.L."/>
            <person name="Foster G.D."/>
            <person name="Pangilinan J."/>
            <person name="Papanicolaou A."/>
            <person name="Barry K."/>
            <person name="LaButti K."/>
            <person name="Viragh M."/>
            <person name="Koriabine M."/>
            <person name="Yan M."/>
            <person name="Riley R."/>
            <person name="Champramary S."/>
            <person name="Plett K.L."/>
            <person name="Tsai I.J."/>
            <person name="Slot J."/>
            <person name="Sipos G."/>
            <person name="Plett J."/>
            <person name="Nagy L.G."/>
            <person name="Grigoriev I.V."/>
        </authorList>
    </citation>
    <scope>NUCLEOTIDE SEQUENCE</scope>
    <source>
        <strain evidence="1">ICMP 16352</strain>
    </source>
</reference>
<evidence type="ECO:0000313" key="1">
    <source>
        <dbReference type="EMBL" id="KAK0487054.1"/>
    </source>
</evidence>
<sequence length="208" mass="23619">MSVAMSSQSNLPGQGMSTSQGLETLCRAVVTQDKLLFLLLGTEHMVTLPCRLNDPMECFPSNPLPYLECSWSINSIPYQPFVPSDTYAACRCHLLRCLNYMCSSIPLELLGKMWYMHADVLRDWHKLETIVLRLRTLSQSAVSDLQRGRPTYSWPEPSHYAYGHGHVDHTILTLMIIKLRAAFVLILAEIAFNSARRENFWDQSSAPL</sequence>
<name>A0AA39PNZ9_9AGAR</name>
<comment type="caution">
    <text evidence="1">The sequence shown here is derived from an EMBL/GenBank/DDBJ whole genome shotgun (WGS) entry which is preliminary data.</text>
</comment>
<keyword evidence="2" id="KW-1185">Reference proteome</keyword>
<dbReference type="Proteomes" id="UP001175227">
    <property type="component" value="Unassembled WGS sequence"/>
</dbReference>
<proteinExistence type="predicted"/>
<gene>
    <name evidence="1" type="ORF">IW261DRAFT_1557967</name>
</gene>
<evidence type="ECO:0000313" key="2">
    <source>
        <dbReference type="Proteomes" id="UP001175227"/>
    </source>
</evidence>
<organism evidence="1 2">
    <name type="scientific">Armillaria novae-zelandiae</name>
    <dbReference type="NCBI Taxonomy" id="153914"/>
    <lineage>
        <taxon>Eukaryota</taxon>
        <taxon>Fungi</taxon>
        <taxon>Dikarya</taxon>
        <taxon>Basidiomycota</taxon>
        <taxon>Agaricomycotina</taxon>
        <taxon>Agaricomycetes</taxon>
        <taxon>Agaricomycetidae</taxon>
        <taxon>Agaricales</taxon>
        <taxon>Marasmiineae</taxon>
        <taxon>Physalacriaceae</taxon>
        <taxon>Armillaria</taxon>
    </lineage>
</organism>
<protein>
    <submittedName>
        <fullName evidence="1">Uncharacterized protein</fullName>
    </submittedName>
</protein>